<evidence type="ECO:0000256" key="4">
    <source>
        <dbReference type="ARBA" id="ARBA00022723"/>
    </source>
</evidence>
<name>A0ABR3AAX5_9AGAR</name>
<evidence type="ECO:0000256" key="6">
    <source>
        <dbReference type="ARBA" id="ARBA00023004"/>
    </source>
</evidence>
<dbReference type="PROSITE" id="PS51405">
    <property type="entry name" value="HEME_HALOPEROXIDASE"/>
    <property type="match status" value="1"/>
</dbReference>
<feature type="domain" description="Heme haloperoxidase family profile" evidence="8">
    <location>
        <begin position="1"/>
        <end position="141"/>
    </location>
</feature>
<evidence type="ECO:0000256" key="7">
    <source>
        <dbReference type="ARBA" id="ARBA00025795"/>
    </source>
</evidence>
<keyword evidence="2" id="KW-0575">Peroxidase</keyword>
<proteinExistence type="inferred from homology"/>
<dbReference type="InterPro" id="IPR000028">
    <property type="entry name" value="Chloroperoxidase"/>
</dbReference>
<evidence type="ECO:0000313" key="9">
    <source>
        <dbReference type="EMBL" id="KAL0070529.1"/>
    </source>
</evidence>
<keyword evidence="3" id="KW-0349">Heme</keyword>
<keyword evidence="6" id="KW-0408">Iron</keyword>
<evidence type="ECO:0000256" key="3">
    <source>
        <dbReference type="ARBA" id="ARBA00022617"/>
    </source>
</evidence>
<evidence type="ECO:0000256" key="1">
    <source>
        <dbReference type="ARBA" id="ARBA00001970"/>
    </source>
</evidence>
<evidence type="ECO:0000259" key="8">
    <source>
        <dbReference type="PROSITE" id="PS51405"/>
    </source>
</evidence>
<evidence type="ECO:0000313" key="10">
    <source>
        <dbReference type="Proteomes" id="UP001437256"/>
    </source>
</evidence>
<reference evidence="9 10" key="1">
    <citation type="submission" date="2024-05" db="EMBL/GenBank/DDBJ databases">
        <title>A draft genome resource for the thread blight pathogen Marasmius tenuissimus strain MS-2.</title>
        <authorList>
            <person name="Yulfo-Soto G.E."/>
            <person name="Baruah I.K."/>
            <person name="Amoako-Attah I."/>
            <person name="Bukari Y."/>
            <person name="Meinhardt L.W."/>
            <person name="Bailey B.A."/>
            <person name="Cohen S.P."/>
        </authorList>
    </citation>
    <scope>NUCLEOTIDE SEQUENCE [LARGE SCALE GENOMIC DNA]</scope>
    <source>
        <strain evidence="9 10">MS-2</strain>
    </source>
</reference>
<protein>
    <recommendedName>
        <fullName evidence="8">Heme haloperoxidase family profile domain-containing protein</fullName>
    </recommendedName>
</protein>
<dbReference type="InterPro" id="IPR036851">
    <property type="entry name" value="Chloroperoxidase-like_sf"/>
</dbReference>
<accession>A0ABR3AAX5</accession>
<dbReference type="Gene3D" id="1.10.489.10">
    <property type="entry name" value="Chloroperoxidase-like"/>
    <property type="match status" value="1"/>
</dbReference>
<gene>
    <name evidence="9" type="ORF">AAF712_002363</name>
</gene>
<comment type="cofactor">
    <cofactor evidence="1">
        <name>heme b</name>
        <dbReference type="ChEBI" id="CHEBI:60344"/>
    </cofactor>
</comment>
<keyword evidence="10" id="KW-1185">Reference proteome</keyword>
<comment type="caution">
    <text evidence="9">The sequence shown here is derived from an EMBL/GenBank/DDBJ whole genome shotgun (WGS) entry which is preliminary data.</text>
</comment>
<evidence type="ECO:0000256" key="2">
    <source>
        <dbReference type="ARBA" id="ARBA00022559"/>
    </source>
</evidence>
<organism evidence="9 10">
    <name type="scientific">Marasmius tenuissimus</name>
    <dbReference type="NCBI Taxonomy" id="585030"/>
    <lineage>
        <taxon>Eukaryota</taxon>
        <taxon>Fungi</taxon>
        <taxon>Dikarya</taxon>
        <taxon>Basidiomycota</taxon>
        <taxon>Agaricomycotina</taxon>
        <taxon>Agaricomycetes</taxon>
        <taxon>Agaricomycetidae</taxon>
        <taxon>Agaricales</taxon>
        <taxon>Marasmiineae</taxon>
        <taxon>Marasmiaceae</taxon>
        <taxon>Marasmius</taxon>
    </lineage>
</organism>
<dbReference type="Proteomes" id="UP001437256">
    <property type="component" value="Unassembled WGS sequence"/>
</dbReference>
<keyword evidence="4" id="KW-0479">Metal-binding</keyword>
<dbReference type="PANTHER" id="PTHR33577">
    <property type="entry name" value="STERIGMATOCYSTIN BIOSYNTHESIS PEROXIDASE STCC-RELATED"/>
    <property type="match status" value="1"/>
</dbReference>
<comment type="similarity">
    <text evidence="7">Belongs to the chloroperoxidase family.</text>
</comment>
<keyword evidence="5" id="KW-0560">Oxidoreductase</keyword>
<dbReference type="Pfam" id="PF01328">
    <property type="entry name" value="Peroxidase_2"/>
    <property type="match status" value="1"/>
</dbReference>
<sequence length="184" mass="20207">MALFTSFSPDSFSLSELALYGTIEHDASISRRDQALGDNSAFDEELFSTLANSNPGVDYYNVTSAGKVQKERLEHSRANNPSLVNTIKEFQTRAGESALYLSVMGDPNTGVAPKKFVDILFREERMPLEEGWRVSSVQIGRSTTTPLIGGIMGASEWTPNEGQYPWIRLSQVSPTNPLEAGTIL</sequence>
<dbReference type="PANTHER" id="PTHR33577:SF9">
    <property type="entry name" value="PEROXIDASE STCC"/>
    <property type="match status" value="1"/>
</dbReference>
<evidence type="ECO:0000256" key="5">
    <source>
        <dbReference type="ARBA" id="ARBA00023002"/>
    </source>
</evidence>
<dbReference type="EMBL" id="JBBXMP010000006">
    <property type="protein sequence ID" value="KAL0070529.1"/>
    <property type="molecule type" value="Genomic_DNA"/>
</dbReference>